<comment type="caution">
    <text evidence="1">The sequence shown here is derived from an EMBL/GenBank/DDBJ whole genome shotgun (WGS) entry which is preliminary data.</text>
</comment>
<evidence type="ECO:0008006" key="3">
    <source>
        <dbReference type="Google" id="ProtNLM"/>
    </source>
</evidence>
<proteinExistence type="predicted"/>
<dbReference type="InParanoid" id="F1Z8H8"/>
<dbReference type="PANTHER" id="PTHR38075:SF1">
    <property type="entry name" value="DUF4139 DOMAIN-CONTAINING PROTEIN"/>
    <property type="match status" value="1"/>
</dbReference>
<reference evidence="1 2" key="1">
    <citation type="journal article" date="2012" name="J. Bacteriol.">
        <title>Draft Genome Sequence of Novosphingobium nitrogenifigens Y88T.</title>
        <authorList>
            <person name="Strabala T.J."/>
            <person name="Macdonald L."/>
            <person name="Liu V."/>
            <person name="Smit A.M."/>
        </authorList>
    </citation>
    <scope>NUCLEOTIDE SEQUENCE [LARGE SCALE GENOMIC DNA]</scope>
    <source>
        <strain evidence="1 2">DSM 19370</strain>
    </source>
</reference>
<evidence type="ECO:0000313" key="1">
    <source>
        <dbReference type="EMBL" id="EGD59047.1"/>
    </source>
</evidence>
<dbReference type="STRING" id="983920.Y88_1109"/>
<dbReference type="AlphaFoldDB" id="F1Z8H8"/>
<keyword evidence="2" id="KW-1185">Reference proteome</keyword>
<dbReference type="HOGENOM" id="CLU_039933_0_0_5"/>
<dbReference type="Proteomes" id="UP000004728">
    <property type="component" value="Unassembled WGS sequence"/>
</dbReference>
<dbReference type="EMBL" id="AEWJ01000037">
    <property type="protein sequence ID" value="EGD59047.1"/>
    <property type="molecule type" value="Genomic_DNA"/>
</dbReference>
<evidence type="ECO:0000313" key="2">
    <source>
        <dbReference type="Proteomes" id="UP000004728"/>
    </source>
</evidence>
<protein>
    <recommendedName>
        <fullName evidence="3">DUF4139 domain-containing protein</fullName>
    </recommendedName>
</protein>
<organism evidence="1 2">
    <name type="scientific">Novosphingobium nitrogenifigens DSM 19370</name>
    <dbReference type="NCBI Taxonomy" id="983920"/>
    <lineage>
        <taxon>Bacteria</taxon>
        <taxon>Pseudomonadati</taxon>
        <taxon>Pseudomonadota</taxon>
        <taxon>Alphaproteobacteria</taxon>
        <taxon>Sphingomonadales</taxon>
        <taxon>Sphingomonadaceae</taxon>
        <taxon>Novosphingobium</taxon>
    </lineage>
</organism>
<sequence length="470" mass="50122">MTIYRAKGDDTSLAVGSNLDGYALISETREVDVPAGSATIRFPGVAAGMLAESAVVTGLPVGVREKNLDAALLSPGRLYGGWYGRPVMVRRHDPKTGRLREERAVVRSAPGGAAVVETASGFEVLNCGPFKDSLAYPGVPQGLSSSPTLSVATDAPSGAHARVTLSYLAWNFDWRADYVLDLEADRRHAMLNAWVTLASGDVTSFVGAQTSVVAGNPDFDEKRAHGDEEDGGTFMFRCFPASAPPSPIVAPPPPIVGQAFPAPEADLVVTAMRRVVAAKMEDLGDLKLYRLPLPTTVAARGQKQVALFAPRRIVVEQVLTADLGSDDDDNKPDVGMVVRLRNRKENGLGLALPKGAVRVFARQNGAELLLGQGQITDRAVNERADITYGTSPQVTAHEIAVHRRKGAREMAVTVSNANPVPVSFEGVFANVVPGAVRDATAPLALRDGRRIWITTIPAHGKKALRYRLMP</sequence>
<name>F1Z8H8_9SPHN</name>
<dbReference type="eggNOG" id="COG5316">
    <property type="taxonomic scope" value="Bacteria"/>
</dbReference>
<dbReference type="PANTHER" id="PTHR38075">
    <property type="entry name" value="DUF4139 DOMAIN-CONTAINING PROTEIN"/>
    <property type="match status" value="1"/>
</dbReference>
<accession>F1Z8H8</accession>
<gene>
    <name evidence="1" type="ORF">Y88_1109</name>
</gene>